<feature type="compositionally biased region" description="Polar residues" evidence="1">
    <location>
        <begin position="589"/>
        <end position="598"/>
    </location>
</feature>
<feature type="compositionally biased region" description="Acidic residues" evidence="1">
    <location>
        <begin position="602"/>
        <end position="611"/>
    </location>
</feature>
<keyword evidence="2" id="KW-0812">Transmembrane</keyword>
<keyword evidence="5" id="KW-1185">Reference proteome</keyword>
<organism evidence="4 5">
    <name type="scientific">Albugo candida</name>
    <dbReference type="NCBI Taxonomy" id="65357"/>
    <lineage>
        <taxon>Eukaryota</taxon>
        <taxon>Sar</taxon>
        <taxon>Stramenopiles</taxon>
        <taxon>Oomycota</taxon>
        <taxon>Peronosporomycetes</taxon>
        <taxon>Albuginales</taxon>
        <taxon>Albuginaceae</taxon>
        <taxon>Albugo</taxon>
    </lineage>
</organism>
<dbReference type="InParanoid" id="A0A024G532"/>
<evidence type="ECO:0000256" key="3">
    <source>
        <dbReference type="SAM" id="SignalP"/>
    </source>
</evidence>
<feature type="region of interest" description="Disordered" evidence="1">
    <location>
        <begin position="20"/>
        <end position="308"/>
    </location>
</feature>
<feature type="compositionally biased region" description="Polar residues" evidence="1">
    <location>
        <begin position="566"/>
        <end position="582"/>
    </location>
</feature>
<feature type="transmembrane region" description="Helical" evidence="2">
    <location>
        <begin position="314"/>
        <end position="336"/>
    </location>
</feature>
<feature type="compositionally biased region" description="Low complexity" evidence="1">
    <location>
        <begin position="60"/>
        <end position="72"/>
    </location>
</feature>
<feature type="region of interest" description="Disordered" evidence="1">
    <location>
        <begin position="540"/>
        <end position="626"/>
    </location>
</feature>
<evidence type="ECO:0000313" key="4">
    <source>
        <dbReference type="EMBL" id="CCI41384.1"/>
    </source>
</evidence>
<sequence length="626" mass="67898">MLLYRMCVGLLLLHVTPNCYADSDEKSDPSRTSSTTSTHEDRQRTPPNIPRFKTPQFLNGGPASGAPSSESGNHQVPDPKDYSGPIIQSPPPKSSKKSKLLPSPSSSPTENNNGHHAKTTDSPGKKSRSHGSSPPDPSGSPTPSSNAPNPIPVLEPVHSPESLRKPPPSETPQAVNAPEDPDVSDFSAATGVSDMSAVSPDSTISDTANPEFSEEGGSQHVRKRDVSNSQTLTNPSASEGNDEETTLSPTERDAEDVVFINGSKTERATKLQSQGTGVIAASDNSTDAPSDDSSTGYGSGTSQEKSAGDNKSPYILIIFVVLTGIFIIAIALFCFWRAKRSSRDHRFSESMIDDTKKAYARNHTPLTTHQSSEYVDRHHSVLSNTSKDEDTVLGASYHQHAGNQVHTAQTLRSALKQQDETQSLYGNSHTSMNYELGAMPHLERASEVTSEATSLHQTAPRATYKSDYSDEMIYESSSDIVSNGTKNDSFVSRSSKATSGTRNLKFNGSQATSSVFSMGAKSYITPKVMFLDSQADSLELDENDDNRSNFSSFSDMDEHETKESSMLDTMNSSHYNRSSSINPRIPGSWASTYNSTGKNDVEVDQQSDEYPDDKPQKKIIRQSYEL</sequence>
<name>A0A024G532_9STRA</name>
<feature type="compositionally biased region" description="Low complexity" evidence="1">
    <location>
        <begin position="291"/>
        <end position="302"/>
    </location>
</feature>
<keyword evidence="2" id="KW-1133">Transmembrane helix</keyword>
<evidence type="ECO:0000256" key="2">
    <source>
        <dbReference type="SAM" id="Phobius"/>
    </source>
</evidence>
<protein>
    <submittedName>
        <fullName evidence="4">Uncharacterized protein</fullName>
    </submittedName>
</protein>
<proteinExistence type="predicted"/>
<feature type="compositionally biased region" description="Polar residues" evidence="1">
    <location>
        <begin position="199"/>
        <end position="210"/>
    </location>
</feature>
<comment type="caution">
    <text evidence="4">The sequence shown here is derived from an EMBL/GenBank/DDBJ whole genome shotgun (WGS) entry which is preliminary data.</text>
</comment>
<dbReference type="Proteomes" id="UP000053237">
    <property type="component" value="Unassembled WGS sequence"/>
</dbReference>
<dbReference type="AlphaFoldDB" id="A0A024G532"/>
<evidence type="ECO:0000256" key="1">
    <source>
        <dbReference type="SAM" id="MobiDB-lite"/>
    </source>
</evidence>
<accession>A0A024G532</accession>
<gene>
    <name evidence="4" type="ORF">BN9_021680</name>
</gene>
<feature type="region of interest" description="Disordered" evidence="1">
    <location>
        <begin position="484"/>
        <end position="507"/>
    </location>
</feature>
<feature type="signal peptide" evidence="3">
    <location>
        <begin position="1"/>
        <end position="21"/>
    </location>
</feature>
<dbReference type="EMBL" id="CAIX01000018">
    <property type="protein sequence ID" value="CCI41384.1"/>
    <property type="molecule type" value="Genomic_DNA"/>
</dbReference>
<reference evidence="4 5" key="1">
    <citation type="submission" date="2012-05" db="EMBL/GenBank/DDBJ databases">
        <title>Recombination and specialization in a pathogen metapopulation.</title>
        <authorList>
            <person name="Gardiner A."/>
            <person name="Kemen E."/>
            <person name="Schultz-Larsen T."/>
            <person name="MacLean D."/>
            <person name="Van Oosterhout C."/>
            <person name="Jones J.D.G."/>
        </authorList>
    </citation>
    <scope>NUCLEOTIDE SEQUENCE [LARGE SCALE GENOMIC DNA]</scope>
    <source>
        <strain evidence="4 5">Ac Nc2</strain>
    </source>
</reference>
<keyword evidence="3" id="KW-0732">Signal</keyword>
<keyword evidence="2" id="KW-0472">Membrane</keyword>
<evidence type="ECO:0000313" key="5">
    <source>
        <dbReference type="Proteomes" id="UP000053237"/>
    </source>
</evidence>
<feature type="compositionally biased region" description="Polar residues" evidence="1">
    <location>
        <begin position="270"/>
        <end position="288"/>
    </location>
</feature>
<feature type="compositionally biased region" description="Polar residues" evidence="1">
    <location>
        <begin position="227"/>
        <end position="239"/>
    </location>
</feature>
<feature type="chain" id="PRO_5001529467" evidence="3">
    <location>
        <begin position="22"/>
        <end position="626"/>
    </location>
</feature>